<evidence type="ECO:0000256" key="1">
    <source>
        <dbReference type="SAM" id="Phobius"/>
    </source>
</evidence>
<dbReference type="GeneID" id="63832063"/>
<keyword evidence="1" id="KW-0812">Transmembrane</keyword>
<keyword evidence="1" id="KW-0472">Membrane</keyword>
<dbReference type="EMBL" id="MU032344">
    <property type="protein sequence ID" value="KAF3770800.1"/>
    <property type="molecule type" value="Genomic_DNA"/>
</dbReference>
<reference evidence="2" key="1">
    <citation type="journal article" date="2020" name="Phytopathology">
        <title>Genome sequence of the chestnut blight fungus Cryphonectria parasitica EP155: A fundamental resource for an archetypical invasive plant pathogen.</title>
        <authorList>
            <person name="Crouch J.A."/>
            <person name="Dawe A."/>
            <person name="Aerts A."/>
            <person name="Barry K."/>
            <person name="Churchill A.C.L."/>
            <person name="Grimwood J."/>
            <person name="Hillman B."/>
            <person name="Milgroom M.G."/>
            <person name="Pangilinan J."/>
            <person name="Smith M."/>
            <person name="Salamov A."/>
            <person name="Schmutz J."/>
            <person name="Yadav J."/>
            <person name="Grigoriev I.V."/>
            <person name="Nuss D."/>
        </authorList>
    </citation>
    <scope>NUCLEOTIDE SEQUENCE</scope>
    <source>
        <strain evidence="2">EP155</strain>
    </source>
</reference>
<protein>
    <submittedName>
        <fullName evidence="2">Uncharacterized protein</fullName>
    </submittedName>
</protein>
<dbReference type="Proteomes" id="UP000803844">
    <property type="component" value="Unassembled WGS sequence"/>
</dbReference>
<feature type="transmembrane region" description="Helical" evidence="1">
    <location>
        <begin position="75"/>
        <end position="94"/>
    </location>
</feature>
<dbReference type="AlphaFoldDB" id="A0A9P4YD10"/>
<gene>
    <name evidence="2" type="ORF">M406DRAFT_100993</name>
</gene>
<evidence type="ECO:0000313" key="2">
    <source>
        <dbReference type="EMBL" id="KAF3770800.1"/>
    </source>
</evidence>
<dbReference type="RefSeq" id="XP_040781761.1">
    <property type="nucleotide sequence ID" value="XM_040914934.1"/>
</dbReference>
<proteinExistence type="predicted"/>
<name>A0A9P4YD10_CRYP1</name>
<organism evidence="2 3">
    <name type="scientific">Cryphonectria parasitica (strain ATCC 38755 / EP155)</name>
    <dbReference type="NCBI Taxonomy" id="660469"/>
    <lineage>
        <taxon>Eukaryota</taxon>
        <taxon>Fungi</taxon>
        <taxon>Dikarya</taxon>
        <taxon>Ascomycota</taxon>
        <taxon>Pezizomycotina</taxon>
        <taxon>Sordariomycetes</taxon>
        <taxon>Sordariomycetidae</taxon>
        <taxon>Diaporthales</taxon>
        <taxon>Cryphonectriaceae</taxon>
        <taxon>Cryphonectria-Endothia species complex</taxon>
        <taxon>Cryphonectria</taxon>
    </lineage>
</organism>
<keyword evidence="1" id="KW-1133">Transmembrane helix</keyword>
<comment type="caution">
    <text evidence="2">The sequence shown here is derived from an EMBL/GenBank/DDBJ whole genome shotgun (WGS) entry which is preliminary data.</text>
</comment>
<evidence type="ECO:0000313" key="3">
    <source>
        <dbReference type="Proteomes" id="UP000803844"/>
    </source>
</evidence>
<accession>A0A9P4YD10</accession>
<sequence>MADNLLPYDGLSTLSYSHHRAARLLRVHAVYIATKGGQAPGISAYGWKPAGPSLRAGLTARRSCMRGIMMYHESHGVQGGMMFLLYLFVFFYLIRRKFSANSLGWTLARFSFRKGSGVLS</sequence>
<keyword evidence="3" id="KW-1185">Reference proteome</keyword>